<organism evidence="2 3">
    <name type="scientific">Plasmodium vinckei petteri</name>
    <dbReference type="NCBI Taxonomy" id="138298"/>
    <lineage>
        <taxon>Eukaryota</taxon>
        <taxon>Sar</taxon>
        <taxon>Alveolata</taxon>
        <taxon>Apicomplexa</taxon>
        <taxon>Aconoidasida</taxon>
        <taxon>Haemosporida</taxon>
        <taxon>Plasmodiidae</taxon>
        <taxon>Plasmodium</taxon>
        <taxon>Plasmodium (Vinckeia)</taxon>
    </lineage>
</organism>
<protein>
    <recommendedName>
        <fullName evidence="4">Fam-d protein</fullName>
    </recommendedName>
</protein>
<accession>W7AHK6</accession>
<evidence type="ECO:0008006" key="4">
    <source>
        <dbReference type="Google" id="ProtNLM"/>
    </source>
</evidence>
<feature type="signal peptide" evidence="1">
    <location>
        <begin position="1"/>
        <end position="19"/>
    </location>
</feature>
<dbReference type="Proteomes" id="UP000030659">
    <property type="component" value="Unassembled WGS sequence"/>
</dbReference>
<evidence type="ECO:0000313" key="3">
    <source>
        <dbReference type="Proteomes" id="UP000030659"/>
    </source>
</evidence>
<dbReference type="InterPro" id="IPR021689">
    <property type="entry name" value="DUF3271"/>
</dbReference>
<feature type="chain" id="PRO_5004888018" description="Fam-d protein" evidence="1">
    <location>
        <begin position="20"/>
        <end position="208"/>
    </location>
</feature>
<sequence>MMNIILSFFIFVIFSNVKAATFQGTNNNRPKSAGCISVAQPMAIFSSVAYDDIQRLDKINNFLSGESKNIKYFIVSIDNSSPYLNRSISKNRIEELQTGTRYFTTYIKVNIKHLFSRYMHKYNFENNYGDNLNRLAKDLKTLMYEQFDAKFEQDLIRYENEPKIKDSVIVQSNIFIRLISEKNANVAHDFKIPILNVVRLVANISGKS</sequence>
<dbReference type="AlphaFoldDB" id="W7AHK6"/>
<reference evidence="2 3" key="1">
    <citation type="submission" date="2013-02" db="EMBL/GenBank/DDBJ databases">
        <title>The Genome Sequence of Plasmodium vinckei petteri CR.</title>
        <authorList>
            <consortium name="The Broad Institute Genome Sequencing Platform"/>
            <consortium name="The Broad Institute Genome Sequencing Center for Infectious Disease"/>
            <person name="Neafsey D."/>
            <person name="Cheeseman I."/>
            <person name="Volkman S."/>
            <person name="Adams J."/>
            <person name="Walker B."/>
            <person name="Young S.K."/>
            <person name="Zeng Q."/>
            <person name="Gargeya S."/>
            <person name="Fitzgerald M."/>
            <person name="Haas B."/>
            <person name="Abouelleil A."/>
            <person name="Alvarado L."/>
            <person name="Arachchi H.M."/>
            <person name="Berlin A.M."/>
            <person name="Chapman S.B."/>
            <person name="Dewar J."/>
            <person name="Goldberg J."/>
            <person name="Griggs A."/>
            <person name="Gujja S."/>
            <person name="Hansen M."/>
            <person name="Howarth C."/>
            <person name="Imamovic A."/>
            <person name="Larimer J."/>
            <person name="McCowan C."/>
            <person name="Murphy C."/>
            <person name="Neiman D."/>
            <person name="Pearson M."/>
            <person name="Priest M."/>
            <person name="Roberts A."/>
            <person name="Saif S."/>
            <person name="Shea T."/>
            <person name="Sisk P."/>
            <person name="Sykes S."/>
            <person name="Wortman J."/>
            <person name="Nusbaum C."/>
            <person name="Birren B."/>
        </authorList>
    </citation>
    <scope>NUCLEOTIDE SEQUENCE [LARGE SCALE GENOMIC DNA]</scope>
    <source>
        <strain evidence="2 3">CR</strain>
    </source>
</reference>
<gene>
    <name evidence="2" type="ORF">YYG_01912</name>
</gene>
<keyword evidence="1" id="KW-0732">Signal</keyword>
<proteinExistence type="predicted"/>
<dbReference type="Pfam" id="PF11675">
    <property type="entry name" value="DUF3271"/>
    <property type="match status" value="1"/>
</dbReference>
<name>W7AHK6_PLAVN</name>
<evidence type="ECO:0000313" key="2">
    <source>
        <dbReference type="EMBL" id="EUD72912.1"/>
    </source>
</evidence>
<evidence type="ECO:0000256" key="1">
    <source>
        <dbReference type="SAM" id="SignalP"/>
    </source>
</evidence>
<dbReference type="EMBL" id="KI965397">
    <property type="protein sequence ID" value="EUD72912.1"/>
    <property type="molecule type" value="Genomic_DNA"/>
</dbReference>